<reference evidence="2 3" key="1">
    <citation type="journal article" date="2016" name="Nat. Commun.">
        <title>Thousands of microbial genomes shed light on interconnected biogeochemical processes in an aquifer system.</title>
        <authorList>
            <person name="Anantharaman K."/>
            <person name="Brown C.T."/>
            <person name="Hug L.A."/>
            <person name="Sharon I."/>
            <person name="Castelle C.J."/>
            <person name="Probst A.J."/>
            <person name="Thomas B.C."/>
            <person name="Singh A."/>
            <person name="Wilkins M.J."/>
            <person name="Karaoz U."/>
            <person name="Brodie E.L."/>
            <person name="Williams K.H."/>
            <person name="Hubbard S.S."/>
            <person name="Banfield J.F."/>
        </authorList>
    </citation>
    <scope>NUCLEOTIDE SEQUENCE [LARGE SCALE GENOMIC DNA]</scope>
</reference>
<keyword evidence="1" id="KW-1133">Transmembrane helix</keyword>
<feature type="transmembrane region" description="Helical" evidence="1">
    <location>
        <begin position="52"/>
        <end position="79"/>
    </location>
</feature>
<evidence type="ECO:0000256" key="1">
    <source>
        <dbReference type="SAM" id="Phobius"/>
    </source>
</evidence>
<proteinExistence type="predicted"/>
<name>A0A1F6BWC5_9BACT</name>
<dbReference type="Proteomes" id="UP000179014">
    <property type="component" value="Unassembled WGS sequence"/>
</dbReference>
<keyword evidence="1" id="KW-0472">Membrane</keyword>
<dbReference type="STRING" id="1798474.A2118_03585"/>
<organism evidence="2 3">
    <name type="scientific">Candidatus Kaiserbacteria bacterium GWA2_50_9</name>
    <dbReference type="NCBI Taxonomy" id="1798474"/>
    <lineage>
        <taxon>Bacteria</taxon>
        <taxon>Candidatus Kaiseribacteriota</taxon>
    </lineage>
</organism>
<evidence type="ECO:0000313" key="2">
    <source>
        <dbReference type="EMBL" id="OGG41128.1"/>
    </source>
</evidence>
<dbReference type="EMBL" id="MFKN01000010">
    <property type="protein sequence ID" value="OGG41128.1"/>
    <property type="molecule type" value="Genomic_DNA"/>
</dbReference>
<keyword evidence="1" id="KW-0812">Transmembrane</keyword>
<sequence length="86" mass="9768">MINTTHLQKVAVAWTSIVWTVCYLGILLFPNIRSVFALYALHMTTSFGENVMTWTTFVSGLVIWNVIVVLAVGLFVFLFNRISTRI</sequence>
<gene>
    <name evidence="2" type="ORF">A2118_03585</name>
</gene>
<protein>
    <submittedName>
        <fullName evidence="2">Uncharacterized protein</fullName>
    </submittedName>
</protein>
<dbReference type="InterPro" id="IPR044020">
    <property type="entry name" value="DUF5676"/>
</dbReference>
<comment type="caution">
    <text evidence="2">The sequence shown here is derived from an EMBL/GenBank/DDBJ whole genome shotgun (WGS) entry which is preliminary data.</text>
</comment>
<evidence type="ECO:0000313" key="3">
    <source>
        <dbReference type="Proteomes" id="UP000179014"/>
    </source>
</evidence>
<feature type="transmembrane region" description="Helical" evidence="1">
    <location>
        <begin position="12"/>
        <end position="32"/>
    </location>
</feature>
<accession>A0A1F6BWC5</accession>
<dbReference type="AlphaFoldDB" id="A0A1F6BWC5"/>
<dbReference type="Pfam" id="PF18926">
    <property type="entry name" value="DUF5676"/>
    <property type="match status" value="1"/>
</dbReference>